<reference evidence="11" key="1">
    <citation type="submission" date="2023-07" db="EMBL/GenBank/DDBJ databases">
        <title>Marinobacter sp. chi1 genome sequencing and assembly.</title>
        <authorList>
            <person name="Park S."/>
        </authorList>
    </citation>
    <scope>NUCLEOTIDE SEQUENCE</scope>
    <source>
        <strain evidence="11">Chi1</strain>
    </source>
</reference>
<feature type="binding site" evidence="8">
    <location>
        <position position="57"/>
    </location>
    <ligand>
        <name>substrate</name>
    </ligand>
</feature>
<comment type="subunit">
    <text evidence="8">Homodimer.</text>
</comment>
<evidence type="ECO:0000256" key="6">
    <source>
        <dbReference type="ARBA" id="ARBA00023235"/>
    </source>
</evidence>
<evidence type="ECO:0000256" key="9">
    <source>
        <dbReference type="PROSITE-ProRule" id="PRU10125"/>
    </source>
</evidence>
<feature type="binding site" evidence="8">
    <location>
        <position position="170"/>
    </location>
    <ligand>
        <name>substrate</name>
    </ligand>
</feature>
<feature type="site" description="Could be important to modulate the pK values of the two catalytic cysteine residues" evidence="8">
    <location>
        <position position="221"/>
    </location>
</feature>
<feature type="binding site" evidence="8">
    <location>
        <begin position="231"/>
        <end position="232"/>
    </location>
    <ligand>
        <name>substrate</name>
    </ligand>
</feature>
<comment type="catalytic activity">
    <reaction evidence="7 8">
        <text>(2S,6S)-2,6-diaminopimelate = meso-2,6-diaminopimelate</text>
        <dbReference type="Rhea" id="RHEA:15393"/>
        <dbReference type="ChEBI" id="CHEBI:57609"/>
        <dbReference type="ChEBI" id="CHEBI:57791"/>
        <dbReference type="EC" id="5.1.1.7"/>
    </reaction>
</comment>
<evidence type="ECO:0000256" key="4">
    <source>
        <dbReference type="ARBA" id="ARBA00022605"/>
    </source>
</evidence>
<dbReference type="EMBL" id="JAUMIS010000001">
    <property type="protein sequence ID" value="MDO3721715.1"/>
    <property type="molecule type" value="Genomic_DNA"/>
</dbReference>
<dbReference type="Proteomes" id="UP001168640">
    <property type="component" value="Unassembled WGS sequence"/>
</dbReference>
<organism evidence="11 12">
    <name type="scientific">Marinobacter suaedae</name>
    <dbReference type="NCBI Taxonomy" id="3057675"/>
    <lineage>
        <taxon>Bacteria</taxon>
        <taxon>Pseudomonadati</taxon>
        <taxon>Pseudomonadota</taxon>
        <taxon>Gammaproteobacteria</taxon>
        <taxon>Pseudomonadales</taxon>
        <taxon>Marinobacteraceae</taxon>
        <taxon>Marinobacter</taxon>
    </lineage>
</organism>
<feature type="active site" description="Proton donor" evidence="8">
    <location>
        <position position="86"/>
    </location>
</feature>
<evidence type="ECO:0000256" key="1">
    <source>
        <dbReference type="ARBA" id="ARBA00005196"/>
    </source>
</evidence>
<protein>
    <recommendedName>
        <fullName evidence="3 8">Diaminopimelate epimerase</fullName>
        <shortName evidence="8">DAP epimerase</shortName>
        <ecNumber evidence="3 8">5.1.1.7</ecNumber>
    </recommendedName>
    <alternativeName>
        <fullName evidence="8">PLP-independent amino acid racemase</fullName>
    </alternativeName>
</protein>
<feature type="active site" evidence="9">
    <location>
        <position position="86"/>
    </location>
</feature>
<dbReference type="RefSeq" id="WP_302909542.1">
    <property type="nucleotide sequence ID" value="NZ_JAUMIS010000001.1"/>
</dbReference>
<sequence>MSQHRRGQGQGAALRFTKMHGLGNDFMVVDAISQPFRLRPEMIRKLSDRNFGIGFDQLLVVEPPGLPDVDFRYRIFNADGSEVEQCGNGARCFASFVRDQRLTNKKVIRVQTAKGVIELRLGKQGMVTVNMGVPEMNPPAIPFAADQQKTVYTVEVDGQTVELSAVSMGNPHGVLVVDNVDTAPVETLGPLLESHPRFPAKANIGFLQVIDRKRARLRVYERGAGETLACGSGACAAVVAGCLRGLLDSRVEVELRGGRLVIEWQGEGAPVMMDGPATTVFEGQMRLPGGDKPGRRPKHGKPARKRS</sequence>
<evidence type="ECO:0000313" key="11">
    <source>
        <dbReference type="EMBL" id="MDO3721715.1"/>
    </source>
</evidence>
<dbReference type="PANTHER" id="PTHR31689">
    <property type="entry name" value="DIAMINOPIMELATE EPIMERASE, CHLOROPLASTIC"/>
    <property type="match status" value="1"/>
</dbReference>
<comment type="caution">
    <text evidence="11">The sequence shown here is derived from an EMBL/GenBank/DDBJ whole genome shotgun (WGS) entry which is preliminary data.</text>
</comment>
<comment type="pathway">
    <text evidence="1 8">Amino-acid biosynthesis; L-lysine biosynthesis via DAP pathway; DL-2,6-diaminopimelate from LL-2,6-diaminopimelate: step 1/1.</text>
</comment>
<feature type="site" description="Important for dimerization" evidence="8">
    <location>
        <position position="281"/>
    </location>
</feature>
<keyword evidence="5 8" id="KW-0457">Lysine biosynthesis</keyword>
<keyword evidence="4 8" id="KW-0028">Amino-acid biosynthesis</keyword>
<evidence type="ECO:0000256" key="3">
    <source>
        <dbReference type="ARBA" id="ARBA00013080"/>
    </source>
</evidence>
<feature type="binding site" evidence="8">
    <location>
        <position position="24"/>
    </location>
    <ligand>
        <name>substrate</name>
    </ligand>
</feature>
<dbReference type="NCBIfam" id="TIGR00652">
    <property type="entry name" value="DapF"/>
    <property type="match status" value="1"/>
</dbReference>
<dbReference type="GO" id="GO:0008837">
    <property type="term" value="F:diaminopimelate epimerase activity"/>
    <property type="evidence" value="ECO:0007669"/>
    <property type="project" value="UniProtKB-EC"/>
</dbReference>
<dbReference type="EC" id="5.1.1.7" evidence="3 8"/>
<proteinExistence type="inferred from homology"/>
<gene>
    <name evidence="8 11" type="primary">dapF</name>
    <name evidence="11" type="ORF">QVZ43_08250</name>
</gene>
<evidence type="ECO:0000313" key="12">
    <source>
        <dbReference type="Proteomes" id="UP001168640"/>
    </source>
</evidence>
<dbReference type="PANTHER" id="PTHR31689:SF0">
    <property type="entry name" value="DIAMINOPIMELATE EPIMERASE"/>
    <property type="match status" value="1"/>
</dbReference>
<feature type="region of interest" description="Disordered" evidence="10">
    <location>
        <begin position="283"/>
        <end position="307"/>
    </location>
</feature>
<keyword evidence="8" id="KW-0963">Cytoplasm</keyword>
<feature type="site" description="Could be important to modulate the pK values of the two catalytic cysteine residues" evidence="8">
    <location>
        <position position="172"/>
    </location>
</feature>
<dbReference type="Gene3D" id="3.10.310.10">
    <property type="entry name" value="Diaminopimelate Epimerase, Chain A, domain 1"/>
    <property type="match status" value="2"/>
</dbReference>
<keyword evidence="12" id="KW-1185">Reference proteome</keyword>
<dbReference type="HAMAP" id="MF_00197">
    <property type="entry name" value="DAP_epimerase"/>
    <property type="match status" value="1"/>
</dbReference>
<evidence type="ECO:0000256" key="5">
    <source>
        <dbReference type="ARBA" id="ARBA00023154"/>
    </source>
</evidence>
<feature type="binding site" evidence="8">
    <location>
        <begin position="221"/>
        <end position="222"/>
    </location>
    <ligand>
        <name>substrate</name>
    </ligand>
</feature>
<dbReference type="PROSITE" id="PS01326">
    <property type="entry name" value="DAP_EPIMERASE"/>
    <property type="match status" value="1"/>
</dbReference>
<feature type="binding site" evidence="8">
    <location>
        <position position="203"/>
    </location>
    <ligand>
        <name>substrate</name>
    </ligand>
</feature>
<feature type="binding site" evidence="8">
    <location>
        <begin position="87"/>
        <end position="88"/>
    </location>
    <ligand>
        <name>substrate</name>
    </ligand>
</feature>
<feature type="binding site" evidence="8">
    <location>
        <position position="77"/>
    </location>
    <ligand>
        <name>substrate</name>
    </ligand>
</feature>
<comment type="similarity">
    <text evidence="2 8">Belongs to the diaminopimelate epimerase family.</text>
</comment>
<comment type="function">
    <text evidence="8">Catalyzes the stereoinversion of LL-2,6-diaminopimelate (L,L-DAP) to meso-diaminopimelate (meso-DAP), a precursor of L-lysine and an essential component of the bacterial peptidoglycan.</text>
</comment>
<evidence type="ECO:0000256" key="10">
    <source>
        <dbReference type="SAM" id="MobiDB-lite"/>
    </source>
</evidence>
<comment type="subcellular location">
    <subcellularLocation>
        <location evidence="8">Cytoplasm</location>
    </subcellularLocation>
</comment>
<dbReference type="InterPro" id="IPR018510">
    <property type="entry name" value="DAP_epimerase_AS"/>
</dbReference>
<dbReference type="InterPro" id="IPR001653">
    <property type="entry name" value="DAP_epimerase_DapF"/>
</dbReference>
<keyword evidence="6 8" id="KW-0413">Isomerase</keyword>
<feature type="active site" description="Proton acceptor" evidence="8">
    <location>
        <position position="230"/>
    </location>
</feature>
<evidence type="ECO:0000256" key="8">
    <source>
        <dbReference type="HAMAP-Rule" id="MF_00197"/>
    </source>
</evidence>
<dbReference type="Pfam" id="PF01678">
    <property type="entry name" value="DAP_epimerase"/>
    <property type="match status" value="2"/>
</dbReference>
<feature type="compositionally biased region" description="Basic residues" evidence="10">
    <location>
        <begin position="295"/>
        <end position="307"/>
    </location>
</feature>
<evidence type="ECO:0000256" key="2">
    <source>
        <dbReference type="ARBA" id="ARBA00010219"/>
    </source>
</evidence>
<evidence type="ECO:0000256" key="7">
    <source>
        <dbReference type="ARBA" id="ARBA00051712"/>
    </source>
</evidence>
<accession>A0ABT8W0E5</accession>
<dbReference type="SUPFAM" id="SSF54506">
    <property type="entry name" value="Diaminopimelate epimerase-like"/>
    <property type="match status" value="1"/>
</dbReference>
<name>A0ABT8W0E5_9GAMM</name>